<dbReference type="InterPro" id="IPR002052">
    <property type="entry name" value="DNA_methylase_N6_adenine_CS"/>
</dbReference>
<organism evidence="8 9">
    <name type="scientific">Ferirhizobium litorale</name>
    <dbReference type="NCBI Taxonomy" id="2927786"/>
    <lineage>
        <taxon>Bacteria</taxon>
        <taxon>Pseudomonadati</taxon>
        <taxon>Pseudomonadota</taxon>
        <taxon>Alphaproteobacteria</taxon>
        <taxon>Hyphomicrobiales</taxon>
        <taxon>Rhizobiaceae</taxon>
        <taxon>Ferirhizobium</taxon>
    </lineage>
</organism>
<dbReference type="EMBL" id="JALDYZ010000016">
    <property type="protein sequence ID" value="MDI7924648.1"/>
    <property type="molecule type" value="Genomic_DNA"/>
</dbReference>
<dbReference type="CDD" id="cd02440">
    <property type="entry name" value="AdoMet_MTases"/>
    <property type="match status" value="1"/>
</dbReference>
<dbReference type="InterPro" id="IPR050320">
    <property type="entry name" value="N5-glutamine_MTase"/>
</dbReference>
<accession>A0AAE3QKA3</accession>
<comment type="catalytic activity">
    <reaction evidence="4 5">
        <text>L-glutaminyl-[peptide chain release factor] + S-adenosyl-L-methionine = N(5)-methyl-L-glutaminyl-[peptide chain release factor] + S-adenosyl-L-homocysteine + H(+)</text>
        <dbReference type="Rhea" id="RHEA:42896"/>
        <dbReference type="Rhea" id="RHEA-COMP:10271"/>
        <dbReference type="Rhea" id="RHEA-COMP:10272"/>
        <dbReference type="ChEBI" id="CHEBI:15378"/>
        <dbReference type="ChEBI" id="CHEBI:30011"/>
        <dbReference type="ChEBI" id="CHEBI:57856"/>
        <dbReference type="ChEBI" id="CHEBI:59789"/>
        <dbReference type="ChEBI" id="CHEBI:61891"/>
        <dbReference type="EC" id="2.1.1.297"/>
    </reaction>
</comment>
<evidence type="ECO:0000256" key="4">
    <source>
        <dbReference type="ARBA" id="ARBA00048391"/>
    </source>
</evidence>
<dbReference type="SUPFAM" id="SSF53335">
    <property type="entry name" value="S-adenosyl-L-methionine-dependent methyltransferases"/>
    <property type="match status" value="1"/>
</dbReference>
<evidence type="ECO:0000259" key="6">
    <source>
        <dbReference type="Pfam" id="PF05175"/>
    </source>
</evidence>
<keyword evidence="2 5" id="KW-0808">Transferase</keyword>
<dbReference type="NCBIfam" id="TIGR00536">
    <property type="entry name" value="hemK_fam"/>
    <property type="match status" value="1"/>
</dbReference>
<dbReference type="Gene3D" id="3.40.50.150">
    <property type="entry name" value="Vaccinia Virus protein VP39"/>
    <property type="match status" value="1"/>
</dbReference>
<protein>
    <recommendedName>
        <fullName evidence="5">Release factor glutamine methyltransferase</fullName>
        <shortName evidence="5">RF MTase</shortName>
        <ecNumber evidence="5">2.1.1.297</ecNumber>
    </recommendedName>
    <alternativeName>
        <fullName evidence="5">N5-glutamine methyltransferase PrmC</fullName>
    </alternativeName>
    <alternativeName>
        <fullName evidence="5">Protein-(glutamine-N5) MTase PrmC</fullName>
    </alternativeName>
    <alternativeName>
        <fullName evidence="5">Protein-glutamine N-methyltransferase PrmC</fullName>
    </alternativeName>
</protein>
<dbReference type="PANTHER" id="PTHR18895">
    <property type="entry name" value="HEMK METHYLTRANSFERASE"/>
    <property type="match status" value="1"/>
</dbReference>
<dbReference type="RefSeq" id="WP_311788581.1">
    <property type="nucleotide sequence ID" value="NZ_JALDYY010000017.1"/>
</dbReference>
<dbReference type="InterPro" id="IPR007848">
    <property type="entry name" value="Small_mtfrase_dom"/>
</dbReference>
<evidence type="ECO:0000256" key="2">
    <source>
        <dbReference type="ARBA" id="ARBA00022679"/>
    </source>
</evidence>
<feature type="domain" description="Release factor glutamine methyltransferase N-terminal" evidence="7">
    <location>
        <begin position="9"/>
        <end position="77"/>
    </location>
</feature>
<keyword evidence="9" id="KW-1185">Reference proteome</keyword>
<comment type="caution">
    <text evidence="8">The sequence shown here is derived from an EMBL/GenBank/DDBJ whole genome shotgun (WGS) entry which is preliminary data.</text>
</comment>
<reference evidence="8" key="1">
    <citation type="submission" date="2022-03" db="EMBL/GenBank/DDBJ databases">
        <title>Fererhizobium litorale gen. nov., sp. nov., isolated from sandy sediments of the Sea of Japan seashore.</title>
        <authorList>
            <person name="Romanenko L."/>
            <person name="Kurilenko V."/>
            <person name="Otstavnykh N."/>
            <person name="Svetashev V."/>
            <person name="Tekutyeva L."/>
            <person name="Isaeva M."/>
            <person name="Mikhailov V."/>
        </authorList>
    </citation>
    <scope>NUCLEOTIDE SEQUENCE</scope>
    <source>
        <strain evidence="8">KMM 9576</strain>
    </source>
</reference>
<dbReference type="Gene3D" id="1.10.8.10">
    <property type="entry name" value="DNA helicase RuvA subunit, C-terminal domain"/>
    <property type="match status" value="1"/>
</dbReference>
<dbReference type="PANTHER" id="PTHR18895:SF74">
    <property type="entry name" value="MTRF1L RELEASE FACTOR GLUTAMINE METHYLTRANSFERASE"/>
    <property type="match status" value="1"/>
</dbReference>
<dbReference type="InterPro" id="IPR004556">
    <property type="entry name" value="HemK-like"/>
</dbReference>
<keyword evidence="1 5" id="KW-0489">Methyltransferase</keyword>
<evidence type="ECO:0000256" key="5">
    <source>
        <dbReference type="HAMAP-Rule" id="MF_02126"/>
    </source>
</evidence>
<dbReference type="AlphaFoldDB" id="A0AAE3QKA3"/>
<feature type="binding site" evidence="5">
    <location>
        <position position="178"/>
    </location>
    <ligand>
        <name>S-adenosyl-L-methionine</name>
        <dbReference type="ChEBI" id="CHEBI:59789"/>
    </ligand>
</feature>
<dbReference type="Pfam" id="PF17827">
    <property type="entry name" value="PrmC_N"/>
    <property type="match status" value="1"/>
</dbReference>
<dbReference type="PROSITE" id="PS00092">
    <property type="entry name" value="N6_MTASE"/>
    <property type="match status" value="1"/>
</dbReference>
<evidence type="ECO:0000256" key="1">
    <source>
        <dbReference type="ARBA" id="ARBA00022603"/>
    </source>
</evidence>
<dbReference type="GO" id="GO:0003676">
    <property type="term" value="F:nucleic acid binding"/>
    <property type="evidence" value="ECO:0007669"/>
    <property type="project" value="InterPro"/>
</dbReference>
<keyword evidence="3 5" id="KW-0949">S-adenosyl-L-methionine</keyword>
<comment type="function">
    <text evidence="5">Methylates the class 1 translation termination release factors RF1/PrfA and RF2/PrfB on the glutamine residue of the universally conserved GGQ motif.</text>
</comment>
<feature type="domain" description="Methyltransferase small" evidence="6">
    <location>
        <begin position="116"/>
        <end position="197"/>
    </location>
</feature>
<evidence type="ECO:0000259" key="7">
    <source>
        <dbReference type="Pfam" id="PF17827"/>
    </source>
</evidence>
<sequence length="289" mass="30879">MQETASAYVREARRRFQEAGIADAAFDARVLVAGILEFSGADLVLRGDDPVPGDVSARIKAAIERRLAREPVHRILGRRDFYGLELGLSSGTLEPRPDTELLVDRVLPHLKAIVSEKGSARVLDLGTGTGAICLALLHECPQATGVGADISADALSTARANAEKNGLGGRFEGVQSSWFEKIDGLYDVIVSNPPYIVTSVIETLEPEVRDFDPPAALDGGTDGLDAYRAIAAGAKQYLHSQGLVGLEIGYDQKDPVTAIFLSQGFNLLEEAKDLGGNDRVLLFCCNSSN</sequence>
<gene>
    <name evidence="5 8" type="primary">prmC</name>
    <name evidence="8" type="ORF">MRS75_21520</name>
</gene>
<dbReference type="EC" id="2.1.1.297" evidence="5"/>
<dbReference type="InterPro" id="IPR040758">
    <property type="entry name" value="PrmC_N"/>
</dbReference>
<comment type="similarity">
    <text evidence="5">Belongs to the protein N5-glutamine methyltransferase family. PrmC subfamily.</text>
</comment>
<dbReference type="Pfam" id="PF05175">
    <property type="entry name" value="MTS"/>
    <property type="match status" value="1"/>
</dbReference>
<dbReference type="Proteomes" id="UP001161580">
    <property type="component" value="Unassembled WGS sequence"/>
</dbReference>
<evidence type="ECO:0000313" key="9">
    <source>
        <dbReference type="Proteomes" id="UP001161580"/>
    </source>
</evidence>
<dbReference type="InterPro" id="IPR019874">
    <property type="entry name" value="RF_methyltr_PrmC"/>
</dbReference>
<dbReference type="GO" id="GO:0102559">
    <property type="term" value="F:peptide chain release factor N(5)-glutamine methyltransferase activity"/>
    <property type="evidence" value="ECO:0007669"/>
    <property type="project" value="UniProtKB-EC"/>
</dbReference>
<feature type="binding site" evidence="5">
    <location>
        <position position="192"/>
    </location>
    <ligand>
        <name>S-adenosyl-L-methionine</name>
        <dbReference type="ChEBI" id="CHEBI:59789"/>
    </ligand>
</feature>
<feature type="binding site" evidence="5">
    <location>
        <begin position="192"/>
        <end position="195"/>
    </location>
    <ligand>
        <name>substrate</name>
    </ligand>
</feature>
<evidence type="ECO:0000256" key="3">
    <source>
        <dbReference type="ARBA" id="ARBA00022691"/>
    </source>
</evidence>
<dbReference type="GO" id="GO:0032259">
    <property type="term" value="P:methylation"/>
    <property type="evidence" value="ECO:0007669"/>
    <property type="project" value="UniProtKB-KW"/>
</dbReference>
<feature type="binding site" evidence="5">
    <location>
        <position position="149"/>
    </location>
    <ligand>
        <name>S-adenosyl-L-methionine</name>
        <dbReference type="ChEBI" id="CHEBI:59789"/>
    </ligand>
</feature>
<name>A0AAE3QKA3_9HYPH</name>
<evidence type="ECO:0000313" key="8">
    <source>
        <dbReference type="EMBL" id="MDI7924648.1"/>
    </source>
</evidence>
<dbReference type="InterPro" id="IPR029063">
    <property type="entry name" value="SAM-dependent_MTases_sf"/>
</dbReference>
<dbReference type="HAMAP" id="MF_02126">
    <property type="entry name" value="RF_methyltr_PrmC"/>
    <property type="match status" value="1"/>
</dbReference>
<dbReference type="NCBIfam" id="TIGR03534">
    <property type="entry name" value="RF_mod_PrmC"/>
    <property type="match status" value="1"/>
</dbReference>
<proteinExistence type="inferred from homology"/>
<feature type="binding site" evidence="5">
    <location>
        <begin position="126"/>
        <end position="130"/>
    </location>
    <ligand>
        <name>S-adenosyl-L-methionine</name>
        <dbReference type="ChEBI" id="CHEBI:59789"/>
    </ligand>
</feature>